<feature type="region of interest" description="Disordered" evidence="7">
    <location>
        <begin position="364"/>
        <end position="399"/>
    </location>
</feature>
<dbReference type="PANTHER" id="PTHR35008">
    <property type="entry name" value="BLL4482 PROTEIN-RELATED"/>
    <property type="match status" value="1"/>
</dbReference>
<dbReference type="InterPro" id="IPR051459">
    <property type="entry name" value="Cytochrome_c-type_DH"/>
</dbReference>
<dbReference type="GO" id="GO:0020037">
    <property type="term" value="F:heme binding"/>
    <property type="evidence" value="ECO:0007669"/>
    <property type="project" value="InterPro"/>
</dbReference>
<dbReference type="Gene3D" id="1.10.760.10">
    <property type="entry name" value="Cytochrome c-like domain"/>
    <property type="match status" value="3"/>
</dbReference>
<keyword evidence="8" id="KW-1133">Transmembrane helix</keyword>
<dbReference type="Pfam" id="PF09459">
    <property type="entry name" value="EB_dh"/>
    <property type="match status" value="1"/>
</dbReference>
<evidence type="ECO:0000256" key="7">
    <source>
        <dbReference type="SAM" id="MobiDB-lite"/>
    </source>
</evidence>
<dbReference type="Proteomes" id="UP000030428">
    <property type="component" value="Unassembled WGS sequence"/>
</dbReference>
<dbReference type="InterPro" id="IPR019020">
    <property type="entry name" value="Cyt-c552/DMSO_Rdtase_haem-bd"/>
</dbReference>
<evidence type="ECO:0000259" key="9">
    <source>
        <dbReference type="PROSITE" id="PS51007"/>
    </source>
</evidence>
<evidence type="ECO:0000256" key="8">
    <source>
        <dbReference type="SAM" id="Phobius"/>
    </source>
</evidence>
<evidence type="ECO:0000256" key="5">
    <source>
        <dbReference type="ARBA" id="ARBA00023004"/>
    </source>
</evidence>
<evidence type="ECO:0000256" key="3">
    <source>
        <dbReference type="ARBA" id="ARBA00022723"/>
    </source>
</evidence>
<feature type="compositionally biased region" description="Acidic residues" evidence="7">
    <location>
        <begin position="368"/>
        <end position="396"/>
    </location>
</feature>
<keyword evidence="4" id="KW-0249">Electron transport</keyword>
<dbReference type="GO" id="GO:0009055">
    <property type="term" value="F:electron transfer activity"/>
    <property type="evidence" value="ECO:0007669"/>
    <property type="project" value="InterPro"/>
</dbReference>
<evidence type="ECO:0000256" key="1">
    <source>
        <dbReference type="ARBA" id="ARBA00022448"/>
    </source>
</evidence>
<dbReference type="PANTHER" id="PTHR35008:SF8">
    <property type="entry name" value="ALCOHOL DEHYDROGENASE CYTOCHROME C SUBUNIT"/>
    <property type="match status" value="1"/>
</dbReference>
<feature type="transmembrane region" description="Helical" evidence="8">
    <location>
        <begin position="33"/>
        <end position="51"/>
    </location>
</feature>
<keyword evidence="11" id="KW-1185">Reference proteome</keyword>
<keyword evidence="2 6" id="KW-0349">Heme</keyword>
<feature type="domain" description="Cytochrome c" evidence="9">
    <location>
        <begin position="266"/>
        <end position="361"/>
    </location>
</feature>
<evidence type="ECO:0000256" key="2">
    <source>
        <dbReference type="ARBA" id="ARBA00022617"/>
    </source>
</evidence>
<evidence type="ECO:0000256" key="6">
    <source>
        <dbReference type="PROSITE-ProRule" id="PRU00433"/>
    </source>
</evidence>
<keyword evidence="5 6" id="KW-0408">Iron</keyword>
<keyword evidence="8" id="KW-0472">Membrane</keyword>
<dbReference type="SUPFAM" id="SSF46626">
    <property type="entry name" value="Cytochrome c"/>
    <property type="match status" value="3"/>
</dbReference>
<dbReference type="GO" id="GO:0046872">
    <property type="term" value="F:metal ion binding"/>
    <property type="evidence" value="ECO:0007669"/>
    <property type="project" value="UniProtKB-KW"/>
</dbReference>
<feature type="domain" description="Cytochrome c" evidence="9">
    <location>
        <begin position="143"/>
        <end position="240"/>
    </location>
</feature>
<protein>
    <submittedName>
        <fullName evidence="10">Cytochrome C</fullName>
    </submittedName>
</protein>
<evidence type="ECO:0000256" key="4">
    <source>
        <dbReference type="ARBA" id="ARBA00022982"/>
    </source>
</evidence>
<feature type="transmembrane region" description="Helical" evidence="8">
    <location>
        <begin position="767"/>
        <end position="786"/>
    </location>
</feature>
<dbReference type="EMBL" id="JSZA02000075">
    <property type="protein sequence ID" value="KHD10523.1"/>
    <property type="molecule type" value="Genomic_DNA"/>
</dbReference>
<dbReference type="PROSITE" id="PS51007">
    <property type="entry name" value="CYTC"/>
    <property type="match status" value="2"/>
</dbReference>
<organism evidence="10 11">
    <name type="scientific">Candidatus Thiomargarita nelsonii</name>
    <dbReference type="NCBI Taxonomy" id="1003181"/>
    <lineage>
        <taxon>Bacteria</taxon>
        <taxon>Pseudomonadati</taxon>
        <taxon>Pseudomonadota</taxon>
        <taxon>Gammaproteobacteria</taxon>
        <taxon>Thiotrichales</taxon>
        <taxon>Thiotrichaceae</taxon>
        <taxon>Thiomargarita</taxon>
    </lineage>
</organism>
<evidence type="ECO:0000313" key="11">
    <source>
        <dbReference type="Proteomes" id="UP000030428"/>
    </source>
</evidence>
<reference evidence="10 11" key="1">
    <citation type="journal article" date="2016" name="Front. Microbiol.">
        <title>Single-Cell (Meta-)Genomics of a Dimorphic Candidatus Thiomargarita nelsonii Reveals Genomic Plasticity.</title>
        <authorList>
            <person name="Flood B.E."/>
            <person name="Fliss P."/>
            <person name="Jones D.S."/>
            <person name="Dick G.J."/>
            <person name="Jain S."/>
            <person name="Kaster A.K."/>
            <person name="Winkel M."/>
            <person name="Mussmann M."/>
            <person name="Bailey J."/>
        </authorList>
    </citation>
    <scope>NUCLEOTIDE SEQUENCE [LARGE SCALE GENOMIC DNA]</scope>
    <source>
        <strain evidence="10">Hydrate Ridge</strain>
    </source>
</reference>
<dbReference type="Gene3D" id="2.60.40.1190">
    <property type="match status" value="1"/>
</dbReference>
<keyword evidence="8" id="KW-0812">Transmembrane</keyword>
<proteinExistence type="predicted"/>
<gene>
    <name evidence="10" type="ORF">PN36_18740</name>
</gene>
<evidence type="ECO:0000313" key="10">
    <source>
        <dbReference type="EMBL" id="KHD10523.1"/>
    </source>
</evidence>
<feature type="transmembrane region" description="Helical" evidence="8">
    <location>
        <begin position="74"/>
        <end position="92"/>
    </location>
</feature>
<accession>A0A0A6PDS9</accession>
<dbReference type="Pfam" id="PF13442">
    <property type="entry name" value="Cytochrome_CBB3"/>
    <property type="match status" value="2"/>
</dbReference>
<dbReference type="InterPro" id="IPR009056">
    <property type="entry name" value="Cyt_c-like_dom"/>
</dbReference>
<keyword evidence="1" id="KW-0813">Transport</keyword>
<comment type="caution">
    <text evidence="10">The sequence shown here is derived from an EMBL/GenBank/DDBJ whole genome shotgun (WGS) entry which is preliminary data.</text>
</comment>
<dbReference type="AlphaFoldDB" id="A0A0A6PDS9"/>
<dbReference type="InterPro" id="IPR036909">
    <property type="entry name" value="Cyt_c-like_dom_sf"/>
</dbReference>
<sequence length="793" mass="90245">MKKITAFWQATLVIVCAYLIFDNAFPPVMPKSLMIEFMIITIIGVLLYFSFDEDRWNEFKKPIKAVLRDEDKGLIRWGFLLFIPMLFAYITYNQLKPSFESPVELRQVHPAPPSTLRVYDKSYNLTTLENPIRAKADANIYQEAVKAGSEIYFKNCIYCHGDLLDGNGPFASGFNPMPVNFQDVGTIAQLQEAFLFWRITTGGPGLPKEGTPWNSAMPVWHEMLNEDEVWQVITFLYDYVGQVPRMWDQKISKVVTGMKDKIQSQRAQMTGKEIYQFRCAVCHGEEGAGDGPAAEFLYPRPRDFSLGMFKYKTSPGELPARDEDLFNTIKHGLNGTSMPGWETLLSDEEINSLIPVLKSVDISGTWLPEDDEDEEYDEEEEDDEEYDEEDEEEDTPIDPKNFIHVTEIEPTNGQIAYTEESIALGNIAYQKTCEQCHGHTGRGNITSGKRLADDWGYRIWPRNLTQPWTWRATNVENRDETIRNIYSRLSIGLFGTPMPAHRSTTDDPDPVSLEDRWHIANYVYSLRTNNNAPGERSVIKALKVEGSLPNSVNDVAWDKAQKTTMRLVPNIIKEPRLFTPLAEVVTARVLYNNKEIAFLLEIDDRTDSRPGEPVSEGIQDEFLEMHSDAFAIQFPKEGAFQTSPVVVKPLYRHGDARHPTTIWYWNAGSIEPKAMILEGKGPDKRPEFRQSDKSLIATGQWKDGRWQILMKRPRKGGKSGDLSFSEGQFFPVSFANWDGSNGEIGSKHTLTGWYWLLLPPPSDPMKLYGVPLGVGFLSFLVGLILVRRYSLDS</sequence>
<keyword evidence="3 6" id="KW-0479">Metal-binding</keyword>
<name>A0A0A6PDS9_9GAMM</name>